<dbReference type="InterPro" id="IPR023696">
    <property type="entry name" value="Ureohydrolase_dom_sf"/>
</dbReference>
<accession>A0A6A6BHQ7</accession>
<dbReference type="Proteomes" id="UP000799438">
    <property type="component" value="Unassembled WGS sequence"/>
</dbReference>
<evidence type="ECO:0000256" key="1">
    <source>
        <dbReference type="ARBA" id="ARBA00022723"/>
    </source>
</evidence>
<keyword evidence="3" id="KW-0464">Manganese</keyword>
<dbReference type="PANTHER" id="PTHR43782">
    <property type="entry name" value="ARGINASE"/>
    <property type="match status" value="1"/>
</dbReference>
<dbReference type="GO" id="GO:0004053">
    <property type="term" value="F:arginase activity"/>
    <property type="evidence" value="ECO:0007669"/>
    <property type="project" value="TreeGrafter"/>
</dbReference>
<dbReference type="InterPro" id="IPR006035">
    <property type="entry name" value="Ureohydrolase"/>
</dbReference>
<gene>
    <name evidence="5" type="ORF">K452DRAFT_224692</name>
</gene>
<dbReference type="AlphaFoldDB" id="A0A6A6BHQ7"/>
<dbReference type="GO" id="GO:0030145">
    <property type="term" value="F:manganese ion binding"/>
    <property type="evidence" value="ECO:0007669"/>
    <property type="project" value="TreeGrafter"/>
</dbReference>
<dbReference type="PROSITE" id="PS51409">
    <property type="entry name" value="ARGINASE_2"/>
    <property type="match status" value="1"/>
</dbReference>
<dbReference type="EMBL" id="ML995481">
    <property type="protein sequence ID" value="KAF2143526.1"/>
    <property type="molecule type" value="Genomic_DNA"/>
</dbReference>
<evidence type="ECO:0000256" key="3">
    <source>
        <dbReference type="ARBA" id="ARBA00023211"/>
    </source>
</evidence>
<reference evidence="5" key="1">
    <citation type="journal article" date="2020" name="Stud. Mycol.">
        <title>101 Dothideomycetes genomes: a test case for predicting lifestyles and emergence of pathogens.</title>
        <authorList>
            <person name="Haridas S."/>
            <person name="Albert R."/>
            <person name="Binder M."/>
            <person name="Bloem J."/>
            <person name="Labutti K."/>
            <person name="Salamov A."/>
            <person name="Andreopoulos B."/>
            <person name="Baker S."/>
            <person name="Barry K."/>
            <person name="Bills G."/>
            <person name="Bluhm B."/>
            <person name="Cannon C."/>
            <person name="Castanera R."/>
            <person name="Culley D."/>
            <person name="Daum C."/>
            <person name="Ezra D."/>
            <person name="Gonzalez J."/>
            <person name="Henrissat B."/>
            <person name="Kuo A."/>
            <person name="Liang C."/>
            <person name="Lipzen A."/>
            <person name="Lutzoni F."/>
            <person name="Magnuson J."/>
            <person name="Mondo S."/>
            <person name="Nolan M."/>
            <person name="Ohm R."/>
            <person name="Pangilinan J."/>
            <person name="Park H.-J."/>
            <person name="Ramirez L."/>
            <person name="Alfaro M."/>
            <person name="Sun H."/>
            <person name="Tritt A."/>
            <person name="Yoshinaga Y."/>
            <person name="Zwiers L.-H."/>
            <person name="Turgeon B."/>
            <person name="Goodwin S."/>
            <person name="Spatafora J."/>
            <person name="Crous P."/>
            <person name="Grigoriev I."/>
        </authorList>
    </citation>
    <scope>NUCLEOTIDE SEQUENCE</scope>
    <source>
        <strain evidence="5">CBS 121167</strain>
    </source>
</reference>
<evidence type="ECO:0000313" key="6">
    <source>
        <dbReference type="Proteomes" id="UP000799438"/>
    </source>
</evidence>
<name>A0A6A6BHQ7_9PEZI</name>
<dbReference type="Pfam" id="PF00491">
    <property type="entry name" value="Arginase"/>
    <property type="match status" value="1"/>
</dbReference>
<dbReference type="SUPFAM" id="SSF52768">
    <property type="entry name" value="Arginase/deacetylase"/>
    <property type="match status" value="1"/>
</dbReference>
<evidence type="ECO:0000256" key="2">
    <source>
        <dbReference type="ARBA" id="ARBA00022801"/>
    </source>
</evidence>
<evidence type="ECO:0000256" key="4">
    <source>
        <dbReference type="PROSITE-ProRule" id="PRU00742"/>
    </source>
</evidence>
<dbReference type="GO" id="GO:0005829">
    <property type="term" value="C:cytosol"/>
    <property type="evidence" value="ECO:0007669"/>
    <property type="project" value="TreeGrafter"/>
</dbReference>
<keyword evidence="2" id="KW-0378">Hydrolase</keyword>
<dbReference type="RefSeq" id="XP_033399238.1">
    <property type="nucleotide sequence ID" value="XM_033536704.1"/>
</dbReference>
<dbReference type="OrthoDB" id="9992747at2759"/>
<keyword evidence="1" id="KW-0479">Metal-binding</keyword>
<dbReference type="Gene3D" id="3.40.800.10">
    <property type="entry name" value="Ureohydrolase domain"/>
    <property type="match status" value="1"/>
</dbReference>
<dbReference type="PANTHER" id="PTHR43782:SF3">
    <property type="entry name" value="ARGINASE"/>
    <property type="match status" value="1"/>
</dbReference>
<dbReference type="CDD" id="cd09999">
    <property type="entry name" value="Arginase-like_1"/>
    <property type="match status" value="1"/>
</dbReference>
<organism evidence="5 6">
    <name type="scientific">Aplosporella prunicola CBS 121167</name>
    <dbReference type="NCBI Taxonomy" id="1176127"/>
    <lineage>
        <taxon>Eukaryota</taxon>
        <taxon>Fungi</taxon>
        <taxon>Dikarya</taxon>
        <taxon>Ascomycota</taxon>
        <taxon>Pezizomycotina</taxon>
        <taxon>Dothideomycetes</taxon>
        <taxon>Dothideomycetes incertae sedis</taxon>
        <taxon>Botryosphaeriales</taxon>
        <taxon>Aplosporellaceae</taxon>
        <taxon>Aplosporella</taxon>
    </lineage>
</organism>
<keyword evidence="6" id="KW-1185">Reference proteome</keyword>
<comment type="similarity">
    <text evidence="4">Belongs to the arginase family.</text>
</comment>
<sequence>MTPPTRTPKPHKSLALILSPYHVGLPHHRVGAGPDRLAPALAAQLASLLPFNAITITTLPAVHASAEGEMGRTFALLTHLSRAVAAAKARGAFPLVLAGNCCSTVGVAAGLRVAEEISKKGDATDDGLGFVWIDAHDDLDTPDTNENGYLDATAAAMLAGGCFRRLLATVPGHVPRGLAGRFAYCGLRDVTALQRGAVRDAGVDVVWGSTEQRVDFAGELRAVLRGRGAGFGSRAVVHFDLDSIDQSVGHANEFPSFGGLLEEDVLGVMGVLTEEGAIPPAAITVCSFNPDCKDGDRVADVAIKGVVKFVEGLLARGILVPE</sequence>
<evidence type="ECO:0008006" key="7">
    <source>
        <dbReference type="Google" id="ProtNLM"/>
    </source>
</evidence>
<proteinExistence type="inferred from homology"/>
<protein>
    <recommendedName>
        <fullName evidence="7">Arginase</fullName>
    </recommendedName>
</protein>
<dbReference type="GO" id="GO:0005634">
    <property type="term" value="C:nucleus"/>
    <property type="evidence" value="ECO:0007669"/>
    <property type="project" value="TreeGrafter"/>
</dbReference>
<dbReference type="GeneID" id="54294200"/>
<evidence type="ECO:0000313" key="5">
    <source>
        <dbReference type="EMBL" id="KAF2143526.1"/>
    </source>
</evidence>